<evidence type="ECO:0000313" key="1">
    <source>
        <dbReference type="EMBL" id="GBN36190.1"/>
    </source>
</evidence>
<reference evidence="1 2" key="1">
    <citation type="journal article" date="2019" name="Sci. Rep.">
        <title>Orb-weaving spider Araneus ventricosus genome elucidates the spidroin gene catalogue.</title>
        <authorList>
            <person name="Kono N."/>
            <person name="Nakamura H."/>
            <person name="Ohtoshi R."/>
            <person name="Moran D.A.P."/>
            <person name="Shinohara A."/>
            <person name="Yoshida Y."/>
            <person name="Fujiwara M."/>
            <person name="Mori M."/>
            <person name="Tomita M."/>
            <person name="Arakawa K."/>
        </authorList>
    </citation>
    <scope>NUCLEOTIDE SEQUENCE [LARGE SCALE GENOMIC DNA]</scope>
</reference>
<comment type="caution">
    <text evidence="1">The sequence shown here is derived from an EMBL/GenBank/DDBJ whole genome shotgun (WGS) entry which is preliminary data.</text>
</comment>
<proteinExistence type="predicted"/>
<evidence type="ECO:0000313" key="2">
    <source>
        <dbReference type="Proteomes" id="UP000499080"/>
    </source>
</evidence>
<keyword evidence="2" id="KW-1185">Reference proteome</keyword>
<name>A0A4Y2NC36_ARAVE</name>
<protein>
    <submittedName>
        <fullName evidence="1">Uncharacterized protein</fullName>
    </submittedName>
</protein>
<accession>A0A4Y2NC36</accession>
<sequence>MCEMARAGVRKLHATLKKLTHDNNYNFNKLNKVKIKEMIIELTCREQEHRASKREMTDGACAFIALRSPLRMSKVDSACRTKSLPQGCCIKILSLGKKVCRLETHFH</sequence>
<dbReference type="AlphaFoldDB" id="A0A4Y2NC36"/>
<gene>
    <name evidence="1" type="ORF">AVEN_241702_1</name>
</gene>
<organism evidence="1 2">
    <name type="scientific">Araneus ventricosus</name>
    <name type="common">Orbweaver spider</name>
    <name type="synonym">Epeira ventricosa</name>
    <dbReference type="NCBI Taxonomy" id="182803"/>
    <lineage>
        <taxon>Eukaryota</taxon>
        <taxon>Metazoa</taxon>
        <taxon>Ecdysozoa</taxon>
        <taxon>Arthropoda</taxon>
        <taxon>Chelicerata</taxon>
        <taxon>Arachnida</taxon>
        <taxon>Araneae</taxon>
        <taxon>Araneomorphae</taxon>
        <taxon>Entelegynae</taxon>
        <taxon>Araneoidea</taxon>
        <taxon>Araneidae</taxon>
        <taxon>Araneus</taxon>
    </lineage>
</organism>
<dbReference type="Proteomes" id="UP000499080">
    <property type="component" value="Unassembled WGS sequence"/>
</dbReference>
<dbReference type="EMBL" id="BGPR01008803">
    <property type="protein sequence ID" value="GBN36190.1"/>
    <property type="molecule type" value="Genomic_DNA"/>
</dbReference>